<keyword evidence="1" id="KW-0812">Transmembrane</keyword>
<organism evidence="2 3">
    <name type="scientific">Roseomonas fluvialis</name>
    <dbReference type="NCBI Taxonomy" id="1750527"/>
    <lineage>
        <taxon>Bacteria</taxon>
        <taxon>Pseudomonadati</taxon>
        <taxon>Pseudomonadota</taxon>
        <taxon>Alphaproteobacteria</taxon>
        <taxon>Acetobacterales</taxon>
        <taxon>Roseomonadaceae</taxon>
        <taxon>Roseomonas</taxon>
    </lineage>
</organism>
<keyword evidence="1" id="KW-1133">Transmembrane helix</keyword>
<evidence type="ECO:0000313" key="3">
    <source>
        <dbReference type="Proteomes" id="UP000831327"/>
    </source>
</evidence>
<reference evidence="2 3" key="1">
    <citation type="journal article" date="2016" name="Microbes Environ.">
        <title>Phylogenetically diverse aerobic anoxygenic phototrophic bacteria isolated from epilithic biofilms in Tama river, Japan.</title>
        <authorList>
            <person name="Hirose S."/>
            <person name="Matsuura K."/>
            <person name="Haruta S."/>
        </authorList>
    </citation>
    <scope>NUCLEOTIDE SEQUENCE [LARGE SCALE GENOMIC DNA]</scope>
    <source>
        <strain evidence="2 3">S08</strain>
    </source>
</reference>
<evidence type="ECO:0008006" key="4">
    <source>
        <dbReference type="Google" id="ProtNLM"/>
    </source>
</evidence>
<sequence>MTTIPTGGLLRIALGLDAVMSGATALALVAASGAIAAITSLPAPLLLACGVLFLPYTALLAWGLTRESLPRWLVWVLAVGNAVWAVDCAVLPLLGLVSPNGWGIAFLAAQAVAVAVFAQMYLTALRRAARAA</sequence>
<dbReference type="Proteomes" id="UP000831327">
    <property type="component" value="Chromosome"/>
</dbReference>
<accession>A0ABM7YAK9</accession>
<feature type="transmembrane region" description="Helical" evidence="1">
    <location>
        <begin position="72"/>
        <end position="95"/>
    </location>
</feature>
<keyword evidence="1" id="KW-0472">Membrane</keyword>
<feature type="transmembrane region" description="Helical" evidence="1">
    <location>
        <begin position="101"/>
        <end position="122"/>
    </location>
</feature>
<feature type="transmembrane region" description="Helical" evidence="1">
    <location>
        <begin position="45"/>
        <end position="65"/>
    </location>
</feature>
<evidence type="ECO:0000256" key="1">
    <source>
        <dbReference type="SAM" id="Phobius"/>
    </source>
</evidence>
<proteinExistence type="predicted"/>
<dbReference type="EMBL" id="AP025637">
    <property type="protein sequence ID" value="BDG75060.1"/>
    <property type="molecule type" value="Genomic_DNA"/>
</dbReference>
<evidence type="ECO:0000313" key="2">
    <source>
        <dbReference type="EMBL" id="BDG75060.1"/>
    </source>
</evidence>
<gene>
    <name evidence="2" type="ORF">Rmf_49890</name>
</gene>
<dbReference type="RefSeq" id="WP_244457154.1">
    <property type="nucleotide sequence ID" value="NZ_AP025637.1"/>
</dbReference>
<name>A0ABM7YAK9_9PROT</name>
<protein>
    <recommendedName>
        <fullName evidence="4">Integral membrane protein</fullName>
    </recommendedName>
</protein>
<keyword evidence="3" id="KW-1185">Reference proteome</keyword>
<feature type="transmembrane region" description="Helical" evidence="1">
    <location>
        <begin position="12"/>
        <end position="39"/>
    </location>
</feature>